<organism evidence="12 13">
    <name type="scientific">Synaphobranchus kaupii</name>
    <name type="common">Kaup's arrowtooth eel</name>
    <dbReference type="NCBI Taxonomy" id="118154"/>
    <lineage>
        <taxon>Eukaryota</taxon>
        <taxon>Metazoa</taxon>
        <taxon>Chordata</taxon>
        <taxon>Craniata</taxon>
        <taxon>Vertebrata</taxon>
        <taxon>Euteleostomi</taxon>
        <taxon>Actinopterygii</taxon>
        <taxon>Neopterygii</taxon>
        <taxon>Teleostei</taxon>
        <taxon>Anguilliformes</taxon>
        <taxon>Synaphobranchidae</taxon>
        <taxon>Synaphobranchus</taxon>
    </lineage>
</organism>
<evidence type="ECO:0000259" key="11">
    <source>
        <dbReference type="PROSITE" id="PS50835"/>
    </source>
</evidence>
<feature type="domain" description="Ig-like" evidence="11">
    <location>
        <begin position="437"/>
        <end position="520"/>
    </location>
</feature>
<dbReference type="InterPro" id="IPR003598">
    <property type="entry name" value="Ig_sub2"/>
</dbReference>
<dbReference type="PANTHER" id="PTHR11640">
    <property type="entry name" value="NEPHRIN"/>
    <property type="match status" value="1"/>
</dbReference>
<dbReference type="SMART" id="SM00409">
    <property type="entry name" value="IG"/>
    <property type="match status" value="4"/>
</dbReference>
<dbReference type="Gene3D" id="2.60.40.10">
    <property type="entry name" value="Immunoglobulins"/>
    <property type="match status" value="5"/>
</dbReference>
<feature type="chain" id="PRO_5040463509" description="Ig-like domain-containing protein" evidence="10">
    <location>
        <begin position="27"/>
        <end position="615"/>
    </location>
</feature>
<feature type="domain" description="Ig-like" evidence="11">
    <location>
        <begin position="143"/>
        <end position="250"/>
    </location>
</feature>
<feature type="domain" description="Ig-like" evidence="11">
    <location>
        <begin position="352"/>
        <end position="430"/>
    </location>
</feature>
<name>A0A9Q1E9W6_SYNKA</name>
<dbReference type="CDD" id="cd00099">
    <property type="entry name" value="IgV"/>
    <property type="match status" value="1"/>
</dbReference>
<evidence type="ECO:0000313" key="12">
    <source>
        <dbReference type="EMBL" id="KAJ8334945.1"/>
    </source>
</evidence>
<comment type="subcellular location">
    <subcellularLocation>
        <location evidence="1">Membrane</location>
        <topology evidence="1">Single-pass type I membrane protein</topology>
    </subcellularLocation>
</comment>
<dbReference type="InterPro" id="IPR003599">
    <property type="entry name" value="Ig_sub"/>
</dbReference>
<dbReference type="InterPro" id="IPR036179">
    <property type="entry name" value="Ig-like_dom_sf"/>
</dbReference>
<feature type="compositionally biased region" description="Basic and acidic residues" evidence="8">
    <location>
        <begin position="596"/>
        <end position="606"/>
    </location>
</feature>
<keyword evidence="7" id="KW-0393">Immunoglobulin domain</keyword>
<evidence type="ECO:0000256" key="6">
    <source>
        <dbReference type="ARBA" id="ARBA00023180"/>
    </source>
</evidence>
<keyword evidence="2 9" id="KW-0812">Transmembrane</keyword>
<dbReference type="PROSITE" id="PS50835">
    <property type="entry name" value="IG_LIKE"/>
    <property type="match status" value="5"/>
</dbReference>
<evidence type="ECO:0000256" key="10">
    <source>
        <dbReference type="SAM" id="SignalP"/>
    </source>
</evidence>
<feature type="transmembrane region" description="Helical" evidence="9">
    <location>
        <begin position="546"/>
        <end position="569"/>
    </location>
</feature>
<sequence>MQGIQSLGRVPLLCTLLFCSLQGFWCEVRVTVNDVAEALKGEAVTLPCSFTVAPPNTAIVEWFIDELGVRQRVGYRPQSGGEGKTDEGTSLSGRVSVGPDFSLSISSVQVEDRRSFYCQVTAGPAGVHEGSTRLEVFNEPDKPEVNGLLDFIIIEENSVTEIGQCVSKNGHPEPHLVWYKDSSPLEEIKEVNSKMYMVPYVVREVTGLYTMTSTLYMQLQKEDRKSEFHCRVEYTMPKGLAQHKDSDTFTLPINFPTEKVTFALANADPVKEGDNVEMRCEADGNPTPEYEFTFKKEGKADEHKAAPGGILTLSPVTRDDAGLYLCEALDFDSPPDAELLKELTLTVHYMEPITISPAGPVTVFLGQKEEVTCDTKASDKHTVQWKKGSSVLSETGILALEKATFADSGVYTCVAAVPSVPGLQALANVTLNVAGKPEIDAPSDSVVEKEGAMATLSCSAQGYPAPQFTWKPSGKQSEATEGNKVTSTVQLEATAAVLEGGATCEAINEHGADSKQVKVIIGKVTVTEAPTTSIDRADKQAGNSSGVVIAVVVSLLLLLLLALLLFFLWKKGKLCGKKEKKGANEEANNGAAVEMSSDKSNEEKGLLNKQPAADQ</sequence>
<dbReference type="Pfam" id="PF07686">
    <property type="entry name" value="V-set"/>
    <property type="match status" value="1"/>
</dbReference>
<dbReference type="EMBL" id="JAINUF010000021">
    <property type="protein sequence ID" value="KAJ8334945.1"/>
    <property type="molecule type" value="Genomic_DNA"/>
</dbReference>
<dbReference type="InterPro" id="IPR013783">
    <property type="entry name" value="Ig-like_fold"/>
</dbReference>
<dbReference type="Pfam" id="PF13927">
    <property type="entry name" value="Ig_3"/>
    <property type="match status" value="3"/>
</dbReference>
<dbReference type="Pfam" id="PF08205">
    <property type="entry name" value="C2-set_2"/>
    <property type="match status" value="1"/>
</dbReference>
<dbReference type="GO" id="GO:0005886">
    <property type="term" value="C:plasma membrane"/>
    <property type="evidence" value="ECO:0007669"/>
    <property type="project" value="TreeGrafter"/>
</dbReference>
<dbReference type="AlphaFoldDB" id="A0A9Q1E9W6"/>
<comment type="caution">
    <text evidence="12">The sequence shown here is derived from an EMBL/GenBank/DDBJ whole genome shotgun (WGS) entry which is preliminary data.</text>
</comment>
<evidence type="ECO:0000256" key="1">
    <source>
        <dbReference type="ARBA" id="ARBA00004479"/>
    </source>
</evidence>
<evidence type="ECO:0000313" key="13">
    <source>
        <dbReference type="Proteomes" id="UP001152622"/>
    </source>
</evidence>
<dbReference type="InterPro" id="IPR013162">
    <property type="entry name" value="CD80_C2-set"/>
</dbReference>
<keyword evidence="10" id="KW-0732">Signal</keyword>
<feature type="domain" description="Ig-like" evidence="11">
    <location>
        <begin position="256"/>
        <end position="344"/>
    </location>
</feature>
<dbReference type="PANTHER" id="PTHR11640:SF162">
    <property type="entry name" value="BASAL CELL ADHESION MOLECULE ISOFORM X1-RELATED"/>
    <property type="match status" value="1"/>
</dbReference>
<dbReference type="SUPFAM" id="SSF48726">
    <property type="entry name" value="Immunoglobulin"/>
    <property type="match status" value="5"/>
</dbReference>
<keyword evidence="6" id="KW-0325">Glycoprotein</keyword>
<protein>
    <recommendedName>
        <fullName evidence="11">Ig-like domain-containing protein</fullName>
    </recommendedName>
</protein>
<evidence type="ECO:0000256" key="8">
    <source>
        <dbReference type="SAM" id="MobiDB-lite"/>
    </source>
</evidence>
<feature type="signal peptide" evidence="10">
    <location>
        <begin position="1"/>
        <end position="26"/>
    </location>
</feature>
<dbReference type="GO" id="GO:0050839">
    <property type="term" value="F:cell adhesion molecule binding"/>
    <property type="evidence" value="ECO:0007669"/>
    <property type="project" value="TreeGrafter"/>
</dbReference>
<evidence type="ECO:0000256" key="9">
    <source>
        <dbReference type="SAM" id="Phobius"/>
    </source>
</evidence>
<gene>
    <name evidence="12" type="ORF">SKAU_G00405840</name>
</gene>
<keyword evidence="4 9" id="KW-0472">Membrane</keyword>
<evidence type="ECO:0000256" key="2">
    <source>
        <dbReference type="ARBA" id="ARBA00022692"/>
    </source>
</evidence>
<evidence type="ECO:0000256" key="5">
    <source>
        <dbReference type="ARBA" id="ARBA00023157"/>
    </source>
</evidence>
<dbReference type="Proteomes" id="UP001152622">
    <property type="component" value="Chromosome 21"/>
</dbReference>
<dbReference type="GO" id="GO:0005911">
    <property type="term" value="C:cell-cell junction"/>
    <property type="evidence" value="ECO:0007669"/>
    <property type="project" value="TreeGrafter"/>
</dbReference>
<keyword evidence="5" id="KW-1015">Disulfide bond</keyword>
<proteinExistence type="predicted"/>
<dbReference type="CDD" id="cd00096">
    <property type="entry name" value="Ig"/>
    <property type="match status" value="2"/>
</dbReference>
<dbReference type="SMART" id="SM00408">
    <property type="entry name" value="IGc2"/>
    <property type="match status" value="3"/>
</dbReference>
<dbReference type="InterPro" id="IPR007110">
    <property type="entry name" value="Ig-like_dom"/>
</dbReference>
<feature type="region of interest" description="Disordered" evidence="8">
    <location>
        <begin position="578"/>
        <end position="615"/>
    </location>
</feature>
<evidence type="ECO:0000256" key="7">
    <source>
        <dbReference type="ARBA" id="ARBA00023319"/>
    </source>
</evidence>
<feature type="domain" description="Ig-like" evidence="11">
    <location>
        <begin position="11"/>
        <end position="135"/>
    </location>
</feature>
<keyword evidence="3 9" id="KW-1133">Transmembrane helix</keyword>
<keyword evidence="13" id="KW-1185">Reference proteome</keyword>
<evidence type="ECO:0000256" key="3">
    <source>
        <dbReference type="ARBA" id="ARBA00022989"/>
    </source>
</evidence>
<evidence type="ECO:0000256" key="4">
    <source>
        <dbReference type="ARBA" id="ARBA00023136"/>
    </source>
</evidence>
<dbReference type="GO" id="GO:0098609">
    <property type="term" value="P:cell-cell adhesion"/>
    <property type="evidence" value="ECO:0007669"/>
    <property type="project" value="TreeGrafter"/>
</dbReference>
<reference evidence="12" key="1">
    <citation type="journal article" date="2023" name="Science">
        <title>Genome structures resolve the early diversification of teleost fishes.</title>
        <authorList>
            <person name="Parey E."/>
            <person name="Louis A."/>
            <person name="Montfort J."/>
            <person name="Bouchez O."/>
            <person name="Roques C."/>
            <person name="Iampietro C."/>
            <person name="Lluch J."/>
            <person name="Castinel A."/>
            <person name="Donnadieu C."/>
            <person name="Desvignes T."/>
            <person name="Floi Bucao C."/>
            <person name="Jouanno E."/>
            <person name="Wen M."/>
            <person name="Mejri S."/>
            <person name="Dirks R."/>
            <person name="Jansen H."/>
            <person name="Henkel C."/>
            <person name="Chen W.J."/>
            <person name="Zahm M."/>
            <person name="Cabau C."/>
            <person name="Klopp C."/>
            <person name="Thompson A.W."/>
            <person name="Robinson-Rechavi M."/>
            <person name="Braasch I."/>
            <person name="Lecointre G."/>
            <person name="Bobe J."/>
            <person name="Postlethwait J.H."/>
            <person name="Berthelot C."/>
            <person name="Roest Crollius H."/>
            <person name="Guiguen Y."/>
        </authorList>
    </citation>
    <scope>NUCLEOTIDE SEQUENCE</scope>
    <source>
        <strain evidence="12">WJC10195</strain>
    </source>
</reference>
<dbReference type="InterPro" id="IPR013106">
    <property type="entry name" value="Ig_V-set"/>
</dbReference>
<dbReference type="OrthoDB" id="10010939at2759"/>
<accession>A0A9Q1E9W6</accession>
<dbReference type="InterPro" id="IPR051275">
    <property type="entry name" value="Cell_adhesion_signaling"/>
</dbReference>